<dbReference type="FunFam" id="3.30.450.70:FF:000006">
    <property type="entry name" value="Trafficking particle complex subunit 1"/>
    <property type="match status" value="1"/>
</dbReference>
<dbReference type="AlphaFoldDB" id="I0YPE9"/>
<evidence type="ECO:0000256" key="6">
    <source>
        <dbReference type="RuleBase" id="RU366065"/>
    </source>
</evidence>
<keyword evidence="3 6" id="KW-0931">ER-Golgi transport</keyword>
<organism evidence="7 8">
    <name type="scientific">Coccomyxa subellipsoidea (strain C-169)</name>
    <name type="common">Green microalga</name>
    <dbReference type="NCBI Taxonomy" id="574566"/>
    <lineage>
        <taxon>Eukaryota</taxon>
        <taxon>Viridiplantae</taxon>
        <taxon>Chlorophyta</taxon>
        <taxon>core chlorophytes</taxon>
        <taxon>Trebouxiophyceae</taxon>
        <taxon>Trebouxiophyceae incertae sedis</taxon>
        <taxon>Coccomyxaceae</taxon>
        <taxon>Coccomyxa</taxon>
        <taxon>Coccomyxa subellipsoidea</taxon>
    </lineage>
</organism>
<reference evidence="7 8" key="1">
    <citation type="journal article" date="2012" name="Genome Biol.">
        <title>The genome of the polar eukaryotic microalga coccomyxa subellipsoidea reveals traits of cold adaptation.</title>
        <authorList>
            <person name="Blanc G."/>
            <person name="Agarkova I."/>
            <person name="Grimwood J."/>
            <person name="Kuo A."/>
            <person name="Brueggeman A."/>
            <person name="Dunigan D."/>
            <person name="Gurnon J."/>
            <person name="Ladunga I."/>
            <person name="Lindquist E."/>
            <person name="Lucas S."/>
            <person name="Pangilinan J."/>
            <person name="Proschold T."/>
            <person name="Salamov A."/>
            <person name="Schmutz J."/>
            <person name="Weeks D."/>
            <person name="Yamada T."/>
            <person name="Claverie J.M."/>
            <person name="Grigoriev I."/>
            <person name="Van Etten J."/>
            <person name="Lomsadze A."/>
            <person name="Borodovsky M."/>
        </authorList>
    </citation>
    <scope>NUCLEOTIDE SEQUENCE [LARGE SCALE GENOMIC DNA]</scope>
    <source>
        <strain evidence="7 8">C-169</strain>
    </source>
</reference>
<dbReference type="KEGG" id="csl:COCSUDRAFT_25461"/>
<evidence type="ECO:0000256" key="1">
    <source>
        <dbReference type="ARBA" id="ARBA00022448"/>
    </source>
</evidence>
<dbReference type="OrthoDB" id="246406at2759"/>
<dbReference type="PANTHER" id="PTHR23249:SF16">
    <property type="entry name" value="TRAFFICKING PROTEIN PARTICLE COMPLEX SUBUNIT 1"/>
    <property type="match status" value="1"/>
</dbReference>
<protein>
    <recommendedName>
        <fullName evidence="6">Trafficking protein particle complex subunit</fullName>
    </recommendedName>
</protein>
<comment type="caution">
    <text evidence="7">The sequence shown here is derived from an EMBL/GenBank/DDBJ whole genome shotgun (WGS) entry which is preliminary data.</text>
</comment>
<dbReference type="CDD" id="cd14855">
    <property type="entry name" value="TRAPPC1_MUM2"/>
    <property type="match status" value="1"/>
</dbReference>
<evidence type="ECO:0000256" key="2">
    <source>
        <dbReference type="ARBA" id="ARBA00022824"/>
    </source>
</evidence>
<dbReference type="RefSeq" id="XP_005644812.1">
    <property type="nucleotide sequence ID" value="XM_005644755.1"/>
</dbReference>
<name>I0YPE9_COCSC</name>
<sequence>MGGCYNIYIYNRQGVCLFYHEWSRPKPVKQGAGTPADDQTMMFGLFFSLKTFAAAIDPRTDTKTQLGTPLRIGESCTFRSFRTNNYKLHFLESPSGIKIVLNTDPNARDLRDNLSYIYGLYVEYVMKNPLYTPGEPFKCELFTRNLFQYVKTIGL</sequence>
<keyword evidence="4 6" id="KW-0333">Golgi apparatus</keyword>
<comment type="subunit">
    <text evidence="6">Part of the multisubunit transport protein particle (TRAPP) complex.</text>
</comment>
<evidence type="ECO:0000313" key="7">
    <source>
        <dbReference type="EMBL" id="EIE20268.1"/>
    </source>
</evidence>
<comment type="subcellular location">
    <subcellularLocation>
        <location evidence="6">Endoplasmic reticulum</location>
    </subcellularLocation>
    <subcellularLocation>
        <location evidence="6">Golgi apparatus</location>
        <location evidence="6">cis-Golgi network</location>
    </subcellularLocation>
</comment>
<dbReference type="PANTHER" id="PTHR23249">
    <property type="entry name" value="TRAFFICKING PROTEIN PARTICLE COMPLEX SUBUNIT"/>
    <property type="match status" value="1"/>
</dbReference>
<keyword evidence="2 6" id="KW-0256">Endoplasmic reticulum</keyword>
<evidence type="ECO:0000256" key="5">
    <source>
        <dbReference type="ARBA" id="ARBA00038167"/>
    </source>
</evidence>
<evidence type="ECO:0000256" key="4">
    <source>
        <dbReference type="ARBA" id="ARBA00023034"/>
    </source>
</evidence>
<dbReference type="GO" id="GO:0006888">
    <property type="term" value="P:endoplasmic reticulum to Golgi vesicle-mediated transport"/>
    <property type="evidence" value="ECO:0007669"/>
    <property type="project" value="UniProtKB-UniRule"/>
</dbReference>
<dbReference type="SUPFAM" id="SSF64356">
    <property type="entry name" value="SNARE-like"/>
    <property type="match status" value="1"/>
</dbReference>
<evidence type="ECO:0000313" key="8">
    <source>
        <dbReference type="Proteomes" id="UP000007264"/>
    </source>
</evidence>
<dbReference type="GeneID" id="17038244"/>
<dbReference type="EMBL" id="AGSI01000016">
    <property type="protein sequence ID" value="EIE20268.1"/>
    <property type="molecule type" value="Genomic_DNA"/>
</dbReference>
<dbReference type="GO" id="GO:0005794">
    <property type="term" value="C:Golgi apparatus"/>
    <property type="evidence" value="ECO:0007669"/>
    <property type="project" value="UniProtKB-SubCell"/>
</dbReference>
<dbReference type="InterPro" id="IPR011012">
    <property type="entry name" value="Longin-like_dom_sf"/>
</dbReference>
<dbReference type="STRING" id="574566.I0YPE9"/>
<accession>I0YPE9</accession>
<comment type="similarity">
    <text evidence="5">Belongs to the TRAPP small subunits family. BET5 subfamily.</text>
</comment>
<gene>
    <name evidence="7" type="ORF">COCSUDRAFT_25461</name>
</gene>
<keyword evidence="1 6" id="KW-0813">Transport</keyword>
<dbReference type="SMART" id="SM01399">
    <property type="entry name" value="Sybindin"/>
    <property type="match status" value="1"/>
</dbReference>
<dbReference type="Proteomes" id="UP000007264">
    <property type="component" value="Unassembled WGS sequence"/>
</dbReference>
<dbReference type="InterPro" id="IPR007233">
    <property type="entry name" value="TRAPPC"/>
</dbReference>
<dbReference type="eggNOG" id="KOG3368">
    <property type="taxonomic scope" value="Eukaryota"/>
</dbReference>
<keyword evidence="8" id="KW-1185">Reference proteome</keyword>
<dbReference type="Gene3D" id="3.30.450.70">
    <property type="match status" value="1"/>
</dbReference>
<dbReference type="GO" id="GO:0030008">
    <property type="term" value="C:TRAPP complex"/>
    <property type="evidence" value="ECO:0007669"/>
    <property type="project" value="UniProtKB-UniRule"/>
</dbReference>
<dbReference type="GO" id="GO:0005783">
    <property type="term" value="C:endoplasmic reticulum"/>
    <property type="evidence" value="ECO:0007669"/>
    <property type="project" value="UniProtKB-SubCell"/>
</dbReference>
<proteinExistence type="inferred from homology"/>
<dbReference type="Pfam" id="PF04099">
    <property type="entry name" value="Sybindin"/>
    <property type="match status" value="1"/>
</dbReference>
<evidence type="ECO:0000256" key="3">
    <source>
        <dbReference type="ARBA" id="ARBA00022892"/>
    </source>
</evidence>